<proteinExistence type="predicted"/>
<sequence length="115" mass="13055">MADLLSKKYTVRVYDIEKVSNDVEVEICSLDEVLECILVFIAVPIRAFEQVVKEIGTYTLYNTTIIDVCSVKVYPVEIMEQHLPNHVGIIASHPHFGPDSYSPFRELKATICPVR</sequence>
<dbReference type="InterPro" id="IPR003099">
    <property type="entry name" value="Prephen_DH"/>
</dbReference>
<evidence type="ECO:0000256" key="1">
    <source>
        <dbReference type="ARBA" id="ARBA00023002"/>
    </source>
</evidence>
<gene>
    <name evidence="3" type="ORF">METZ01_LOCUS498610</name>
</gene>
<name>A0A383DMM9_9ZZZZ</name>
<dbReference type="PROSITE" id="PS51176">
    <property type="entry name" value="PDH_ADH"/>
    <property type="match status" value="1"/>
</dbReference>
<dbReference type="InterPro" id="IPR050812">
    <property type="entry name" value="Preph/Arog_dehydrog"/>
</dbReference>
<dbReference type="SUPFAM" id="SSF51735">
    <property type="entry name" value="NAD(P)-binding Rossmann-fold domains"/>
    <property type="match status" value="1"/>
</dbReference>
<dbReference type="AlphaFoldDB" id="A0A383DMM9"/>
<organism evidence="3">
    <name type="scientific">marine metagenome</name>
    <dbReference type="NCBI Taxonomy" id="408172"/>
    <lineage>
        <taxon>unclassified sequences</taxon>
        <taxon>metagenomes</taxon>
        <taxon>ecological metagenomes</taxon>
    </lineage>
</organism>
<dbReference type="Pfam" id="PF02153">
    <property type="entry name" value="PDH_N"/>
    <property type="match status" value="1"/>
</dbReference>
<dbReference type="Gene3D" id="3.40.50.720">
    <property type="entry name" value="NAD(P)-binding Rossmann-like Domain"/>
    <property type="match status" value="1"/>
</dbReference>
<dbReference type="InterPro" id="IPR036291">
    <property type="entry name" value="NAD(P)-bd_dom_sf"/>
</dbReference>
<dbReference type="GO" id="GO:0008977">
    <property type="term" value="F:prephenate dehydrogenase (NAD+) activity"/>
    <property type="evidence" value="ECO:0007669"/>
    <property type="project" value="InterPro"/>
</dbReference>
<protein>
    <recommendedName>
        <fullName evidence="2">Prephenate/arogenate dehydrogenase domain-containing protein</fullName>
    </recommendedName>
</protein>
<dbReference type="InterPro" id="IPR046826">
    <property type="entry name" value="PDH_N"/>
</dbReference>
<accession>A0A383DMM9</accession>
<feature type="non-terminal residue" evidence="3">
    <location>
        <position position="115"/>
    </location>
</feature>
<dbReference type="PANTHER" id="PTHR21363:SF0">
    <property type="entry name" value="PREPHENATE DEHYDROGENASE [NADP(+)]"/>
    <property type="match status" value="1"/>
</dbReference>
<feature type="domain" description="Prephenate/arogenate dehydrogenase" evidence="2">
    <location>
        <begin position="1"/>
        <end position="115"/>
    </location>
</feature>
<reference evidence="3" key="1">
    <citation type="submission" date="2018-05" db="EMBL/GenBank/DDBJ databases">
        <authorList>
            <person name="Lanie J.A."/>
            <person name="Ng W.-L."/>
            <person name="Kazmierczak K.M."/>
            <person name="Andrzejewski T.M."/>
            <person name="Davidsen T.M."/>
            <person name="Wayne K.J."/>
            <person name="Tettelin H."/>
            <person name="Glass J.I."/>
            <person name="Rusch D."/>
            <person name="Podicherti R."/>
            <person name="Tsui H.-C.T."/>
            <person name="Winkler M.E."/>
        </authorList>
    </citation>
    <scope>NUCLEOTIDE SEQUENCE</scope>
</reference>
<dbReference type="GO" id="GO:0004665">
    <property type="term" value="F:prephenate dehydrogenase (NADP+) activity"/>
    <property type="evidence" value="ECO:0007669"/>
    <property type="project" value="InterPro"/>
</dbReference>
<dbReference type="EMBL" id="UINC01218640">
    <property type="protein sequence ID" value="SVE45756.1"/>
    <property type="molecule type" value="Genomic_DNA"/>
</dbReference>
<evidence type="ECO:0000313" key="3">
    <source>
        <dbReference type="EMBL" id="SVE45756.1"/>
    </source>
</evidence>
<dbReference type="PANTHER" id="PTHR21363">
    <property type="entry name" value="PREPHENATE DEHYDROGENASE"/>
    <property type="match status" value="1"/>
</dbReference>
<keyword evidence="1" id="KW-0560">Oxidoreductase</keyword>
<dbReference type="GO" id="GO:0006571">
    <property type="term" value="P:tyrosine biosynthetic process"/>
    <property type="evidence" value="ECO:0007669"/>
    <property type="project" value="InterPro"/>
</dbReference>
<dbReference type="GO" id="GO:0070403">
    <property type="term" value="F:NAD+ binding"/>
    <property type="evidence" value="ECO:0007669"/>
    <property type="project" value="InterPro"/>
</dbReference>
<evidence type="ECO:0000259" key="2">
    <source>
        <dbReference type="PROSITE" id="PS51176"/>
    </source>
</evidence>